<dbReference type="Pfam" id="PF03953">
    <property type="entry name" value="Tubulin_C"/>
    <property type="match status" value="1"/>
</dbReference>
<evidence type="ECO:0000256" key="8">
    <source>
        <dbReference type="ARBA" id="ARBA00022741"/>
    </source>
</evidence>
<dbReference type="InterPro" id="IPR008280">
    <property type="entry name" value="Tub_FtsZ_C"/>
</dbReference>
<keyword evidence="9" id="KW-0460">Magnesium</keyword>
<dbReference type="KEGG" id="aplc:110990182"/>
<dbReference type="AlphaFoldDB" id="A0A8B7ZZ86"/>
<evidence type="ECO:0000256" key="9">
    <source>
        <dbReference type="ARBA" id="ARBA00022842"/>
    </source>
</evidence>
<dbReference type="SUPFAM" id="SSF55307">
    <property type="entry name" value="Tubulin C-terminal domain-like"/>
    <property type="match status" value="1"/>
</dbReference>
<keyword evidence="11" id="KW-0206">Cytoskeleton</keyword>
<feature type="domain" description="Tubulin/FtsZ 2-layer sandwich" evidence="15">
    <location>
        <begin position="246"/>
        <end position="383"/>
    </location>
</feature>
<evidence type="ECO:0000313" key="17">
    <source>
        <dbReference type="RefSeq" id="XP_022110739.1"/>
    </source>
</evidence>
<evidence type="ECO:0000313" key="16">
    <source>
        <dbReference type="Proteomes" id="UP000694845"/>
    </source>
</evidence>
<keyword evidence="5" id="KW-0963">Cytoplasm</keyword>
<dbReference type="InterPro" id="IPR002453">
    <property type="entry name" value="Beta_tubulin"/>
</dbReference>
<dbReference type="InterPro" id="IPR037103">
    <property type="entry name" value="Tubulin/FtsZ-like_C"/>
</dbReference>
<dbReference type="SUPFAM" id="SSF52490">
    <property type="entry name" value="Tubulin nucleotide-binding domain-like"/>
    <property type="match status" value="1"/>
</dbReference>
<dbReference type="Pfam" id="PF00091">
    <property type="entry name" value="Tubulin"/>
    <property type="match status" value="1"/>
</dbReference>
<dbReference type="FunFam" id="3.40.50.1440:FF:000006">
    <property type="entry name" value="Tubulin beta chain"/>
    <property type="match status" value="1"/>
</dbReference>
<dbReference type="PANTHER" id="PTHR11588">
    <property type="entry name" value="TUBULIN"/>
    <property type="match status" value="1"/>
</dbReference>
<dbReference type="PRINTS" id="PR01161">
    <property type="entry name" value="TUBULIN"/>
</dbReference>
<dbReference type="Gene3D" id="3.30.1330.20">
    <property type="entry name" value="Tubulin/FtsZ, C-terminal domain"/>
    <property type="match status" value="1"/>
</dbReference>
<dbReference type="Proteomes" id="UP000694845">
    <property type="component" value="Unplaced"/>
</dbReference>
<name>A0A8B7ZZ86_ACAPL</name>
<evidence type="ECO:0000256" key="7">
    <source>
        <dbReference type="ARBA" id="ARBA00022723"/>
    </source>
</evidence>
<evidence type="ECO:0000256" key="2">
    <source>
        <dbReference type="ARBA" id="ARBA00004245"/>
    </source>
</evidence>
<evidence type="ECO:0000256" key="6">
    <source>
        <dbReference type="ARBA" id="ARBA00022701"/>
    </source>
</evidence>
<dbReference type="InterPro" id="IPR018316">
    <property type="entry name" value="Tubulin/FtsZ_2-layer-sand-dom"/>
</dbReference>
<evidence type="ECO:0000256" key="11">
    <source>
        <dbReference type="ARBA" id="ARBA00023212"/>
    </source>
</evidence>
<dbReference type="PROSITE" id="PS00227">
    <property type="entry name" value="TUBULIN"/>
    <property type="match status" value="1"/>
</dbReference>
<comment type="subcellular location">
    <subcellularLocation>
        <location evidence="2">Cytoplasm</location>
        <location evidence="2">Cytoskeleton</location>
    </subcellularLocation>
</comment>
<dbReference type="FunFam" id="3.30.1330.20:FF:000009">
    <property type="entry name" value="Tubulin beta chain"/>
    <property type="match status" value="1"/>
</dbReference>
<dbReference type="GO" id="GO:0005525">
    <property type="term" value="F:GTP binding"/>
    <property type="evidence" value="ECO:0007669"/>
    <property type="project" value="UniProtKB-UniRule"/>
</dbReference>
<dbReference type="RefSeq" id="XP_022110739.1">
    <property type="nucleotide sequence ID" value="XM_022255047.1"/>
</dbReference>
<comment type="similarity">
    <text evidence="3 13">Belongs to the tubulin family.</text>
</comment>
<dbReference type="GO" id="GO:0005200">
    <property type="term" value="F:structural constituent of cytoskeleton"/>
    <property type="evidence" value="ECO:0007669"/>
    <property type="project" value="InterPro"/>
</dbReference>
<evidence type="ECO:0000256" key="4">
    <source>
        <dbReference type="ARBA" id="ARBA00011747"/>
    </source>
</evidence>
<dbReference type="InterPro" id="IPR017975">
    <property type="entry name" value="Tubulin_CS"/>
</dbReference>
<evidence type="ECO:0000256" key="5">
    <source>
        <dbReference type="ARBA" id="ARBA00022490"/>
    </source>
</evidence>
<protein>
    <recommendedName>
        <fullName evidence="13">Tubulin beta chain</fullName>
    </recommendedName>
</protein>
<dbReference type="InterPro" id="IPR000217">
    <property type="entry name" value="Tubulin"/>
</dbReference>
<sequence length="436" mass="48048">MCEIIQLQVGHCGNEIGTKFYEVILKEHGVDQTGAYQGTSDLQSDKLEVYLRETNAGSYQPRAVLVDLEEDTLASVSSGPLGGIFDPDNFVVAQGGAGNNWARGFFGEGTKLAENAMDVVRKEAERCDCLQGFQLTHSLGGGTGSGMGALLYQRIREEYPDRMKCTFSVVPSPRVSESVVEPYNAMLSFQKLLESSKGTFCIDNEALLNICSRTLKLSNPTYADLNHLVSATMSDVTASLRFPCQINSDLRKMAVNLVPFPRLHFFVSGLAPLTGRVSQQGVSLTVSQLVQQIFDAQNMVVDCNPRHGRHLTACTQFRGSVSMKEVEKQLGNLQDQSSSHFVKWIPNNVVASACDIPRKGGKTSGIFIGNHTAIQEMFKRISKQFAALFQSKKFLHEYIAEGMSEQDFRDAENSVNDLVAEYQQYQDTTVDVGANY</sequence>
<dbReference type="OrthoDB" id="1662883at2759"/>
<dbReference type="CDD" id="cd02187">
    <property type="entry name" value="beta_tubulin"/>
    <property type="match status" value="1"/>
</dbReference>
<dbReference type="GO" id="GO:0046872">
    <property type="term" value="F:metal ion binding"/>
    <property type="evidence" value="ECO:0007669"/>
    <property type="project" value="UniProtKB-KW"/>
</dbReference>
<gene>
    <name evidence="17" type="primary">LOC110990182</name>
</gene>
<keyword evidence="10 13" id="KW-0342">GTP-binding</keyword>
<dbReference type="InterPro" id="IPR023123">
    <property type="entry name" value="Tubulin_C"/>
</dbReference>
<reference evidence="17" key="1">
    <citation type="submission" date="2025-08" db="UniProtKB">
        <authorList>
            <consortium name="RefSeq"/>
        </authorList>
    </citation>
    <scope>IDENTIFICATION</scope>
</reference>
<comment type="function">
    <text evidence="12 13">Tubulin is the major constituent of microtubules, a cylinder consisting of laterally associated linear protofilaments composed of alpha- and beta-tubulin heterodimers. Microtubules grow by the addition of GTP-tubulin dimers to the microtubule end, where a stabilizing cap forms. Below the cap, tubulin dimers are in GDP-bound state, owing to GTPase activity of alpha-tubulin.</text>
</comment>
<accession>A0A8B7ZZ86</accession>
<proteinExistence type="inferred from homology"/>
<evidence type="ECO:0000256" key="3">
    <source>
        <dbReference type="ARBA" id="ARBA00009636"/>
    </source>
</evidence>
<evidence type="ECO:0000256" key="1">
    <source>
        <dbReference type="ARBA" id="ARBA00001946"/>
    </source>
</evidence>
<organism evidence="16 17">
    <name type="scientific">Acanthaster planci</name>
    <name type="common">Crown-of-thorns starfish</name>
    <dbReference type="NCBI Taxonomy" id="133434"/>
    <lineage>
        <taxon>Eukaryota</taxon>
        <taxon>Metazoa</taxon>
        <taxon>Echinodermata</taxon>
        <taxon>Eleutherozoa</taxon>
        <taxon>Asterozoa</taxon>
        <taxon>Asteroidea</taxon>
        <taxon>Valvatacea</taxon>
        <taxon>Valvatida</taxon>
        <taxon>Acanthasteridae</taxon>
        <taxon>Acanthaster</taxon>
    </lineage>
</organism>
<feature type="domain" description="Tubulin/FtsZ GTPase" evidence="14">
    <location>
        <begin position="47"/>
        <end position="244"/>
    </location>
</feature>
<keyword evidence="6 13" id="KW-0493">Microtubule</keyword>
<dbReference type="SMART" id="SM00865">
    <property type="entry name" value="Tubulin_C"/>
    <property type="match status" value="1"/>
</dbReference>
<comment type="cofactor">
    <cofactor evidence="1">
        <name>Mg(2+)</name>
        <dbReference type="ChEBI" id="CHEBI:18420"/>
    </cofactor>
</comment>
<dbReference type="GO" id="GO:0005874">
    <property type="term" value="C:microtubule"/>
    <property type="evidence" value="ECO:0007669"/>
    <property type="project" value="UniProtKB-KW"/>
</dbReference>
<dbReference type="SMART" id="SM00864">
    <property type="entry name" value="Tubulin"/>
    <property type="match status" value="1"/>
</dbReference>
<dbReference type="GeneID" id="110990182"/>
<keyword evidence="7" id="KW-0479">Metal-binding</keyword>
<evidence type="ECO:0000259" key="15">
    <source>
        <dbReference type="SMART" id="SM00865"/>
    </source>
</evidence>
<evidence type="ECO:0000256" key="13">
    <source>
        <dbReference type="RuleBase" id="RU000352"/>
    </source>
</evidence>
<dbReference type="Gene3D" id="1.10.287.600">
    <property type="entry name" value="Helix hairpin bin"/>
    <property type="match status" value="1"/>
</dbReference>
<dbReference type="Gene3D" id="3.40.50.1440">
    <property type="entry name" value="Tubulin/FtsZ, GTPase domain"/>
    <property type="match status" value="1"/>
</dbReference>
<evidence type="ECO:0000259" key="14">
    <source>
        <dbReference type="SMART" id="SM00864"/>
    </source>
</evidence>
<dbReference type="GO" id="GO:0003924">
    <property type="term" value="F:GTPase activity"/>
    <property type="evidence" value="ECO:0007669"/>
    <property type="project" value="InterPro"/>
</dbReference>
<dbReference type="PRINTS" id="PR01163">
    <property type="entry name" value="BETATUBULIN"/>
</dbReference>
<dbReference type="InterPro" id="IPR003008">
    <property type="entry name" value="Tubulin_FtsZ_GTPase"/>
</dbReference>
<evidence type="ECO:0000256" key="10">
    <source>
        <dbReference type="ARBA" id="ARBA00023134"/>
    </source>
</evidence>
<dbReference type="InterPro" id="IPR036525">
    <property type="entry name" value="Tubulin/FtsZ_GTPase_sf"/>
</dbReference>
<keyword evidence="8 13" id="KW-0547">Nucleotide-binding</keyword>
<keyword evidence="16" id="KW-1185">Reference proteome</keyword>
<dbReference type="GO" id="GO:0007017">
    <property type="term" value="P:microtubule-based process"/>
    <property type="evidence" value="ECO:0007669"/>
    <property type="project" value="InterPro"/>
</dbReference>
<comment type="subunit">
    <text evidence="4 13">Dimer of alpha and beta chains. A typical microtubule is a hollow water-filled tube with an outer diameter of 25 nm and an inner diameter of 15 nM. Alpha-beta heterodimers associate head-to-tail to form protofilaments running lengthwise along the microtubule wall with the beta-tubulin subunit facing the microtubule plus end conferring a structural polarity. Microtubules usually have 13 protofilaments but different protofilament numbers can be found in some organisms and specialized cells.</text>
</comment>
<evidence type="ECO:0000256" key="12">
    <source>
        <dbReference type="ARBA" id="ARBA00034296"/>
    </source>
</evidence>